<dbReference type="OrthoDB" id="2562973at2759"/>
<feature type="region of interest" description="Disordered" evidence="1">
    <location>
        <begin position="413"/>
        <end position="458"/>
    </location>
</feature>
<feature type="compositionally biased region" description="Basic and acidic residues" evidence="1">
    <location>
        <begin position="431"/>
        <end position="440"/>
    </location>
</feature>
<protein>
    <recommendedName>
        <fullName evidence="2">MACPF-like domain-containing protein</fullName>
    </recommendedName>
</protein>
<name>A0A4Z0YWV7_9PEZI</name>
<sequence>MPVNPGAQRRGGSKASDKSQTEINPSTKSASGLVSVTEPTGKEEDNDGDDFNPDIEDEDDAPRPRRLVGGFVRPGLSRSSGNNINVKIIGIDTSKATLSKAAVTNLDFPMASRAEFFASTRLQDIRSRLSAVVRENATYTFCTDEGAMAASEDISLEAYTKTLSGVAHHYEDSVLVYIVSTTEPPPSQESVLLKPPFQLKFIQMDANPGDALNTGSLHSSAFQGKNPSSMPMGELRRMIGKMSASTTMHIFCSVDGSAVGDELSLSQYLGLDRENVHEKVGTPSIIIRYRKSEAKISAAASKFHGASQDVLAAMEQMRPDLRFKDHSAEEFKVDKSVFRVQEELDASRIAAHNASPVKYTSQMDEADWDAVLRNCSLLYGWRVNKKTGRMERATTPAFRLKVKTSILTPIVNTSQSYSREPEVNPPPPYVRDTEAMKDSDTGSSSLTGSSTDLTKGGGVTIATSDNLVTSEVPTPALTAEDIASVIPTKLGAVPSYAINDQSEIKITTITSQFQESMAKNHFDSTSVEASVSGGYAGYSAGAVGGLATDNSNKQAQTNKSFSKRMVGSYMFPRVSVFLRPEDLEPTPELRMALRLIDETKNIYNLRKLYSTFGHFFCQSVTLGGCLQTTKMVSGTEQVKDTEEKEKFKASLGVAVSARFGIKASAKATHEASDTDANFNRQLNTAESMAFEATGGNTILAADPPAWSASVADFNHWRAIEERELTPMVECIAGMTGYGEVKSWFLRAIPKLSEYYVIPESRILHVRFAAVMQGKSYMHITGRTEQGYLGLNPSHPPKPARMSLKKLPPTQSNQDEIGNIIGTTFNSHTTADIAIVTRQVDVHSNDAMFFPHSVQAPVLMFPSDKTVGTQQDANLMQTLWRFEIAQGYSLDADCLVCVKSCAPIRTAVDKEPQQVDLALTVYRNAQGVFMPAIQSSDEPCYWRLRRLDDTANSSLKRKQESFRYGETFRLTWSFSDQAAGYRDFVDDIYGRRSYTKPAGILEETLCLKMPYPRFEPTSDNSGISLVLHSALTSDPILQSLQVRRTHVEGPGPDSNITYTLYDVPFRVDYVGDDGAGDAQDFMNVVTDGHEERSKESTSLYYPPARPAKMVRGSAMDVIGGGLIGGLDQPFAALVNRVNNLLNIF</sequence>
<feature type="domain" description="MACPF-like" evidence="2">
    <location>
        <begin position="591"/>
        <end position="730"/>
    </location>
</feature>
<feature type="region of interest" description="Disordered" evidence="1">
    <location>
        <begin position="1"/>
        <end position="67"/>
    </location>
</feature>
<proteinExistence type="predicted"/>
<dbReference type="AlphaFoldDB" id="A0A4Z0YWV7"/>
<reference evidence="3 4" key="1">
    <citation type="submission" date="2019-03" db="EMBL/GenBank/DDBJ databases">
        <title>Draft genome sequence of Xylaria hypoxylon DSM 108379, a ubiquitous saprotrophic-parasitic fungi on hardwood.</title>
        <authorList>
            <person name="Buettner E."/>
            <person name="Leonhardt S."/>
            <person name="Gebauer A.M."/>
            <person name="Liers C."/>
            <person name="Hofrichter M."/>
            <person name="Kellner H."/>
        </authorList>
    </citation>
    <scope>NUCLEOTIDE SEQUENCE [LARGE SCALE GENOMIC DNA]</scope>
    <source>
        <strain evidence="3 4">DSM 108379</strain>
    </source>
</reference>
<keyword evidence="4" id="KW-1185">Reference proteome</keyword>
<evidence type="ECO:0000313" key="3">
    <source>
        <dbReference type="EMBL" id="TGJ82963.1"/>
    </source>
</evidence>
<dbReference type="STRING" id="37992.A0A4Z0YWV7"/>
<dbReference type="InterPro" id="IPR054586">
    <property type="entry name" value="MACPF_1_fungal"/>
</dbReference>
<comment type="caution">
    <text evidence="3">The sequence shown here is derived from an EMBL/GenBank/DDBJ whole genome shotgun (WGS) entry which is preliminary data.</text>
</comment>
<feature type="compositionally biased region" description="Acidic residues" evidence="1">
    <location>
        <begin position="44"/>
        <end position="60"/>
    </location>
</feature>
<feature type="compositionally biased region" description="Polar residues" evidence="1">
    <location>
        <begin position="21"/>
        <end position="38"/>
    </location>
</feature>
<dbReference type="Pfam" id="PF22693">
    <property type="entry name" value="MACPF_1"/>
    <property type="match status" value="1"/>
</dbReference>
<evidence type="ECO:0000256" key="1">
    <source>
        <dbReference type="SAM" id="MobiDB-lite"/>
    </source>
</evidence>
<gene>
    <name evidence="3" type="ORF">E0Z10_g5810</name>
</gene>
<evidence type="ECO:0000313" key="4">
    <source>
        <dbReference type="Proteomes" id="UP000297716"/>
    </source>
</evidence>
<evidence type="ECO:0000259" key="2">
    <source>
        <dbReference type="Pfam" id="PF22693"/>
    </source>
</evidence>
<feature type="compositionally biased region" description="Low complexity" evidence="1">
    <location>
        <begin position="441"/>
        <end position="454"/>
    </location>
</feature>
<organism evidence="3 4">
    <name type="scientific">Xylaria hypoxylon</name>
    <dbReference type="NCBI Taxonomy" id="37992"/>
    <lineage>
        <taxon>Eukaryota</taxon>
        <taxon>Fungi</taxon>
        <taxon>Dikarya</taxon>
        <taxon>Ascomycota</taxon>
        <taxon>Pezizomycotina</taxon>
        <taxon>Sordariomycetes</taxon>
        <taxon>Xylariomycetidae</taxon>
        <taxon>Xylariales</taxon>
        <taxon>Xylariaceae</taxon>
        <taxon>Xylaria</taxon>
    </lineage>
</organism>
<dbReference type="Proteomes" id="UP000297716">
    <property type="component" value="Unassembled WGS sequence"/>
</dbReference>
<dbReference type="EMBL" id="SKBN01000109">
    <property type="protein sequence ID" value="TGJ82963.1"/>
    <property type="molecule type" value="Genomic_DNA"/>
</dbReference>
<accession>A0A4Z0YWV7</accession>